<proteinExistence type="predicted"/>
<feature type="non-terminal residue" evidence="2">
    <location>
        <position position="1"/>
    </location>
</feature>
<dbReference type="EMBL" id="CAJVPZ010012110">
    <property type="protein sequence ID" value="CAG8636675.1"/>
    <property type="molecule type" value="Genomic_DNA"/>
</dbReference>
<comment type="caution">
    <text evidence="2">The sequence shown here is derived from an EMBL/GenBank/DDBJ whole genome shotgun (WGS) entry which is preliminary data.</text>
</comment>
<feature type="region of interest" description="Disordered" evidence="1">
    <location>
        <begin position="69"/>
        <end position="96"/>
    </location>
</feature>
<gene>
    <name evidence="2" type="ORF">RFULGI_LOCUS7928</name>
</gene>
<protein>
    <submittedName>
        <fullName evidence="2">6891_t:CDS:1</fullName>
    </submittedName>
</protein>
<dbReference type="AlphaFoldDB" id="A0A9N9DCV4"/>
<feature type="non-terminal residue" evidence="2">
    <location>
        <position position="196"/>
    </location>
</feature>
<reference evidence="2" key="1">
    <citation type="submission" date="2021-06" db="EMBL/GenBank/DDBJ databases">
        <authorList>
            <person name="Kallberg Y."/>
            <person name="Tangrot J."/>
            <person name="Rosling A."/>
        </authorList>
    </citation>
    <scope>NUCLEOTIDE SEQUENCE</scope>
    <source>
        <strain evidence="2">IN212</strain>
    </source>
</reference>
<evidence type="ECO:0000313" key="2">
    <source>
        <dbReference type="EMBL" id="CAG8636675.1"/>
    </source>
</evidence>
<dbReference type="Proteomes" id="UP000789396">
    <property type="component" value="Unassembled WGS sequence"/>
</dbReference>
<name>A0A9N9DCV4_9GLOM</name>
<evidence type="ECO:0000313" key="3">
    <source>
        <dbReference type="Proteomes" id="UP000789396"/>
    </source>
</evidence>
<evidence type="ECO:0000256" key="1">
    <source>
        <dbReference type="SAM" id="MobiDB-lite"/>
    </source>
</evidence>
<dbReference type="OrthoDB" id="1368at2759"/>
<keyword evidence="3" id="KW-1185">Reference proteome</keyword>
<organism evidence="2 3">
    <name type="scientific">Racocetra fulgida</name>
    <dbReference type="NCBI Taxonomy" id="60492"/>
    <lineage>
        <taxon>Eukaryota</taxon>
        <taxon>Fungi</taxon>
        <taxon>Fungi incertae sedis</taxon>
        <taxon>Mucoromycota</taxon>
        <taxon>Glomeromycotina</taxon>
        <taxon>Glomeromycetes</taxon>
        <taxon>Diversisporales</taxon>
        <taxon>Gigasporaceae</taxon>
        <taxon>Racocetra</taxon>
    </lineage>
</organism>
<accession>A0A9N9DCV4</accession>
<sequence length="196" mass="22268">SLEPKVDSENTRMIWIGASENSKKDREEKITYIKLVLAFVIATKHHLRLEFGTDYKDYEGLLPSSSKGFQRTKFDGNAGQENTELGSGSLEDPNHPDNMARQDSPEISIHTEADESTRLLPKSRTQDPVAYLRDTFRFKDTFRSLRSGRNHSCDIDVLTWGTQDPKMSFPMLRKDIDIKGKKNSTVGLEIKACEIT</sequence>